<dbReference type="Proteomes" id="UP000697710">
    <property type="component" value="Unassembled WGS sequence"/>
</dbReference>
<evidence type="ECO:0000313" key="2">
    <source>
        <dbReference type="Proteomes" id="UP000697710"/>
    </source>
</evidence>
<reference evidence="1" key="1">
    <citation type="submission" date="2020-04" db="EMBL/GenBank/DDBJ databases">
        <authorList>
            <person name="Zhang T."/>
        </authorList>
    </citation>
    <scope>NUCLEOTIDE SEQUENCE</scope>
    <source>
        <strain evidence="1">HKST-UBA01</strain>
    </source>
</reference>
<dbReference type="EMBL" id="JAGQHR010000082">
    <property type="protein sequence ID" value="MCA9726909.1"/>
    <property type="molecule type" value="Genomic_DNA"/>
</dbReference>
<gene>
    <name evidence="1" type="ORF">KC729_04445</name>
</gene>
<name>A0A956LWL6_UNCEI</name>
<evidence type="ECO:0000313" key="1">
    <source>
        <dbReference type="EMBL" id="MCA9726909.1"/>
    </source>
</evidence>
<organism evidence="1 2">
    <name type="scientific">Eiseniibacteriota bacterium</name>
    <dbReference type="NCBI Taxonomy" id="2212470"/>
    <lineage>
        <taxon>Bacteria</taxon>
        <taxon>Candidatus Eiseniibacteriota</taxon>
    </lineage>
</organism>
<dbReference type="AlphaFoldDB" id="A0A956LWL6"/>
<reference evidence="1" key="2">
    <citation type="journal article" date="2021" name="Microbiome">
        <title>Successional dynamics and alternative stable states in a saline activated sludge microbial community over 9 years.</title>
        <authorList>
            <person name="Wang Y."/>
            <person name="Ye J."/>
            <person name="Ju F."/>
            <person name="Liu L."/>
            <person name="Boyd J.A."/>
            <person name="Deng Y."/>
            <person name="Parks D.H."/>
            <person name="Jiang X."/>
            <person name="Yin X."/>
            <person name="Woodcroft B.J."/>
            <person name="Tyson G.W."/>
            <person name="Hugenholtz P."/>
            <person name="Polz M.F."/>
            <person name="Zhang T."/>
        </authorList>
    </citation>
    <scope>NUCLEOTIDE SEQUENCE</scope>
    <source>
        <strain evidence="1">HKST-UBA01</strain>
    </source>
</reference>
<sequence length="108" mass="13112">MDSGDTRRQEILGYDERTETWFIQLGEPGRIALSHHSLNRLVQHYNSIHKGNPLVLLEQREVRRLEEHRHRSSVVLRDLNLLLDRRENRRPQSRLRRFLQRLWGDGRR</sequence>
<comment type="caution">
    <text evidence="1">The sequence shown here is derived from an EMBL/GenBank/DDBJ whole genome shotgun (WGS) entry which is preliminary data.</text>
</comment>
<accession>A0A956LWL6</accession>
<protein>
    <submittedName>
        <fullName evidence="1">Uncharacterized protein</fullName>
    </submittedName>
</protein>
<proteinExistence type="predicted"/>